<dbReference type="PANTHER" id="PTHR46806">
    <property type="entry name" value="F5/8 TYPE C DOMAIN-CONTAINING PROTEIN"/>
    <property type="match status" value="1"/>
</dbReference>
<dbReference type="PANTHER" id="PTHR46806:SF10">
    <property type="entry name" value="COAGULATION FACTOR V"/>
    <property type="match status" value="1"/>
</dbReference>
<dbReference type="InterPro" id="IPR008972">
    <property type="entry name" value="Cupredoxin"/>
</dbReference>
<dbReference type="EMBL" id="JAHRIM010051163">
    <property type="protein sequence ID" value="MEQ2269170.1"/>
    <property type="molecule type" value="Genomic_DNA"/>
</dbReference>
<accession>A0ABV0WHU7</accession>
<name>A0ABV0WHU7_9TELE</name>
<comment type="caution">
    <text evidence="2">The sequence shown here is derived from an EMBL/GenBank/DDBJ whole genome shotgun (WGS) entry which is preliminary data.</text>
</comment>
<evidence type="ECO:0000313" key="2">
    <source>
        <dbReference type="EMBL" id="MEQ2269170.1"/>
    </source>
</evidence>
<organism evidence="2 3">
    <name type="scientific">Xenotaenia resolanae</name>
    <dbReference type="NCBI Taxonomy" id="208358"/>
    <lineage>
        <taxon>Eukaryota</taxon>
        <taxon>Metazoa</taxon>
        <taxon>Chordata</taxon>
        <taxon>Craniata</taxon>
        <taxon>Vertebrata</taxon>
        <taxon>Euteleostomi</taxon>
        <taxon>Actinopterygii</taxon>
        <taxon>Neopterygii</taxon>
        <taxon>Teleostei</taxon>
        <taxon>Neoteleostei</taxon>
        <taxon>Acanthomorphata</taxon>
        <taxon>Ovalentaria</taxon>
        <taxon>Atherinomorphae</taxon>
        <taxon>Cyprinodontiformes</taxon>
        <taxon>Goodeidae</taxon>
        <taxon>Xenotaenia</taxon>
    </lineage>
</organism>
<reference evidence="2 3" key="1">
    <citation type="submission" date="2021-06" db="EMBL/GenBank/DDBJ databases">
        <authorList>
            <person name="Palmer J.M."/>
        </authorList>
    </citation>
    <scope>NUCLEOTIDE SEQUENCE [LARGE SCALE GENOMIC DNA]</scope>
    <source>
        <strain evidence="2 3">XR_2019</strain>
        <tissue evidence="2">Muscle</tissue>
    </source>
</reference>
<sequence>MVGPAPGESECRTWAYYSGVNPERDIHTGLIGPLLVCREGTLKNKSLNTREFVLLFMTFDESQSWYYAQNREVMQRKNRQKVRDDYDKENLKFHCNTL</sequence>
<proteinExistence type="predicted"/>
<dbReference type="SUPFAM" id="SSF49503">
    <property type="entry name" value="Cupredoxins"/>
    <property type="match status" value="2"/>
</dbReference>
<protein>
    <submittedName>
        <fullName evidence="2">Uncharacterized protein</fullName>
    </submittedName>
</protein>
<gene>
    <name evidence="2" type="ORF">XENORESO_000696</name>
</gene>
<dbReference type="Proteomes" id="UP001444071">
    <property type="component" value="Unassembled WGS sequence"/>
</dbReference>
<keyword evidence="3" id="KW-1185">Reference proteome</keyword>
<evidence type="ECO:0000256" key="1">
    <source>
        <dbReference type="ARBA" id="ARBA00023157"/>
    </source>
</evidence>
<evidence type="ECO:0000313" key="3">
    <source>
        <dbReference type="Proteomes" id="UP001444071"/>
    </source>
</evidence>
<keyword evidence="1" id="KW-1015">Disulfide bond</keyword>
<dbReference type="Gene3D" id="2.60.40.420">
    <property type="entry name" value="Cupredoxins - blue copper proteins"/>
    <property type="match status" value="2"/>
</dbReference>
<dbReference type="InterPro" id="IPR050633">
    <property type="entry name" value="Neuropilin_MCO_CoagFactor"/>
</dbReference>